<dbReference type="InterPro" id="IPR011109">
    <property type="entry name" value="DNA_bind_recombinase_dom"/>
</dbReference>
<dbReference type="SUPFAM" id="SSF53041">
    <property type="entry name" value="Resolvase-like"/>
    <property type="match status" value="1"/>
</dbReference>
<evidence type="ECO:0000259" key="1">
    <source>
        <dbReference type="PROSITE" id="PS51736"/>
    </source>
</evidence>
<evidence type="ECO:0000313" key="3">
    <source>
        <dbReference type="EMBL" id="MXP74089.1"/>
    </source>
</evidence>
<dbReference type="EMBL" id="WUQX01000001">
    <property type="protein sequence ID" value="MXP74089.1"/>
    <property type="molecule type" value="Genomic_DNA"/>
</dbReference>
<gene>
    <name evidence="3" type="ORF">GN277_01140</name>
</gene>
<dbReference type="InterPro" id="IPR036162">
    <property type="entry name" value="Resolvase-like_N_sf"/>
</dbReference>
<dbReference type="PROSITE" id="PS51736">
    <property type="entry name" value="RECOMBINASES_3"/>
    <property type="match status" value="1"/>
</dbReference>
<feature type="domain" description="Resolvase/invertase-type recombinase catalytic" evidence="1">
    <location>
        <begin position="23"/>
        <end position="175"/>
    </location>
</feature>
<accession>A0A7X3MCV8</accession>
<proteinExistence type="predicted"/>
<dbReference type="Proteomes" id="UP000460412">
    <property type="component" value="Unassembled WGS sequence"/>
</dbReference>
<dbReference type="Pfam" id="PF00239">
    <property type="entry name" value="Resolvase"/>
    <property type="match status" value="1"/>
</dbReference>
<dbReference type="InterPro" id="IPR006119">
    <property type="entry name" value="Resolv_N"/>
</dbReference>
<reference evidence="3 4" key="1">
    <citation type="submission" date="2019-12" db="EMBL/GenBank/DDBJ databases">
        <title>Sporaefaciens musculi gen. nov., sp. nov., a novel bacterium isolated from the caecum of an obese mouse.</title>
        <authorList>
            <person name="Rasmussen T.S."/>
            <person name="Streidl T."/>
            <person name="Hitch T.C.A."/>
            <person name="Wortmann E."/>
            <person name="Deptula P."/>
            <person name="Hansen M."/>
            <person name="Nielsen D.S."/>
            <person name="Clavel T."/>
            <person name="Vogensen F.K."/>
        </authorList>
    </citation>
    <scope>NUCLEOTIDE SEQUENCE [LARGE SCALE GENOMIC DNA]</scope>
    <source>
        <strain evidence="3 4">WCA-9-b2</strain>
    </source>
</reference>
<dbReference type="GO" id="GO:0000150">
    <property type="term" value="F:DNA strand exchange activity"/>
    <property type="evidence" value="ECO:0007669"/>
    <property type="project" value="InterPro"/>
</dbReference>
<dbReference type="PANTHER" id="PTHR30461:SF23">
    <property type="entry name" value="DNA RECOMBINASE-RELATED"/>
    <property type="match status" value="1"/>
</dbReference>
<protein>
    <submittedName>
        <fullName evidence="3">Recombinase family protein</fullName>
    </submittedName>
</protein>
<dbReference type="GO" id="GO:0003677">
    <property type="term" value="F:DNA binding"/>
    <property type="evidence" value="ECO:0007669"/>
    <property type="project" value="InterPro"/>
</dbReference>
<dbReference type="Pfam" id="PF13408">
    <property type="entry name" value="Zn_ribbon_recom"/>
    <property type="match status" value="1"/>
</dbReference>
<dbReference type="PROSITE" id="PS51737">
    <property type="entry name" value="RECOMBINASE_DNA_BIND"/>
    <property type="match status" value="1"/>
</dbReference>
<evidence type="ECO:0000313" key="4">
    <source>
        <dbReference type="Proteomes" id="UP000460412"/>
    </source>
</evidence>
<name>A0A7X3MCV8_9FIRM</name>
<dbReference type="InterPro" id="IPR038109">
    <property type="entry name" value="DNA_bind_recomb_sf"/>
</dbReference>
<dbReference type="InterPro" id="IPR025827">
    <property type="entry name" value="Zn_ribbon_recom_dom"/>
</dbReference>
<dbReference type="Gene3D" id="3.40.50.1390">
    <property type="entry name" value="Resolvase, N-terminal catalytic domain"/>
    <property type="match status" value="1"/>
</dbReference>
<dbReference type="InterPro" id="IPR050639">
    <property type="entry name" value="SSR_resolvase"/>
</dbReference>
<dbReference type="RefSeq" id="WP_159749123.1">
    <property type="nucleotide sequence ID" value="NZ_WUQX01000001.1"/>
</dbReference>
<sequence>MARTANRYLKAQPPTARSKEIFLAGNYLRLSVDSDYTGSDSLENQRKLAKEYAEKNKDVSIVKEYIDDGKSGTSFDRPAFTRMIDDLKRKEINCVIVKDLSRFGREYIEAGNYIEKVFPFLGVRFISIVDRYDSCDAGCDKELLLISLKNLMHEMYARDISKKVGSTFQIKQEKRMFYRSSTIPYGYKMDESNENYCIDEPAAEIVRQIFKRYRQGMSQYELCRQLYQNNVLTPSQYRQTGRIFKSPEDTLKIWQSSTINRILKNPVYMGDVLRHKTQQSFCEGKKSAKVPDEEQILLTGNHSPIVDKDTFLSVQNRLAQIKEEFAAYRMHSDVIAKSKVFEADVLENKVFCGSCKAVMVRAVEYRKVNEKTEQYKVYRCSTHRKISDCCDSRYIEEQALCEILYCTIQEQLLLIKGLKKQIENDVQFSFEGKLRHIEHEKQRITNRKALLEQEYLEQYARYTEGRLTVDEFQEFRKTYTGQKKSCDMQAKELETEETKIRKKRTSIKKMFSAWMALDGETRLTEAMVHCCIERVEVFQDKRIDIRLSYQDCFAMLEKWTEGGK</sequence>
<dbReference type="Pfam" id="PF07508">
    <property type="entry name" value="Recombinase"/>
    <property type="match status" value="1"/>
</dbReference>
<organism evidence="3 4">
    <name type="scientific">Sporofaciens musculi</name>
    <dbReference type="NCBI Taxonomy" id="2681861"/>
    <lineage>
        <taxon>Bacteria</taxon>
        <taxon>Bacillati</taxon>
        <taxon>Bacillota</taxon>
        <taxon>Clostridia</taxon>
        <taxon>Lachnospirales</taxon>
        <taxon>Lachnospiraceae</taxon>
        <taxon>Sporofaciens</taxon>
    </lineage>
</organism>
<dbReference type="AlphaFoldDB" id="A0A7X3MCV8"/>
<dbReference type="SMART" id="SM00857">
    <property type="entry name" value="Resolvase"/>
    <property type="match status" value="1"/>
</dbReference>
<evidence type="ECO:0000259" key="2">
    <source>
        <dbReference type="PROSITE" id="PS51737"/>
    </source>
</evidence>
<keyword evidence="4" id="KW-1185">Reference proteome</keyword>
<dbReference type="PANTHER" id="PTHR30461">
    <property type="entry name" value="DNA-INVERTASE FROM LAMBDOID PROPHAGE"/>
    <property type="match status" value="1"/>
</dbReference>
<comment type="caution">
    <text evidence="3">The sequence shown here is derived from an EMBL/GenBank/DDBJ whole genome shotgun (WGS) entry which is preliminary data.</text>
</comment>
<feature type="domain" description="Recombinase" evidence="2">
    <location>
        <begin position="184"/>
        <end position="324"/>
    </location>
</feature>
<dbReference type="Gene3D" id="3.90.1750.20">
    <property type="entry name" value="Putative Large Serine Recombinase, Chain B, Domain 2"/>
    <property type="match status" value="1"/>
</dbReference>